<evidence type="ECO:0000256" key="6">
    <source>
        <dbReference type="SAM" id="SignalP"/>
    </source>
</evidence>
<evidence type="ECO:0000256" key="2">
    <source>
        <dbReference type="ARBA" id="ARBA00022670"/>
    </source>
</evidence>
<protein>
    <submittedName>
        <fullName evidence="8">Alanyl dipeptidyl peptidase</fullName>
    </submittedName>
</protein>
<evidence type="ECO:0000256" key="1">
    <source>
        <dbReference type="ARBA" id="ARBA00010040"/>
    </source>
</evidence>
<dbReference type="Pfam" id="PF07676">
    <property type="entry name" value="PD40"/>
    <property type="match status" value="1"/>
</dbReference>
<dbReference type="Gene3D" id="2.120.10.30">
    <property type="entry name" value="TolB, C-terminal domain"/>
    <property type="match status" value="2"/>
</dbReference>
<proteinExistence type="inferred from homology"/>
<dbReference type="FunFam" id="3.40.50.1820:FF:000028">
    <property type="entry name" value="S9 family peptidase"/>
    <property type="match status" value="1"/>
</dbReference>
<evidence type="ECO:0000256" key="4">
    <source>
        <dbReference type="ARBA" id="ARBA00022801"/>
    </source>
</evidence>
<name>A0A486XIX8_9GAMM</name>
<dbReference type="InterPro" id="IPR029058">
    <property type="entry name" value="AB_hydrolase_fold"/>
</dbReference>
<dbReference type="AlphaFoldDB" id="A0A486XIX8"/>
<accession>A0A486XIX8</accession>
<gene>
    <name evidence="8" type="ORF">BAL341_228</name>
</gene>
<dbReference type="PANTHER" id="PTHR42776">
    <property type="entry name" value="SERINE PEPTIDASE S9 FAMILY MEMBER"/>
    <property type="match status" value="1"/>
</dbReference>
<feature type="signal peptide" evidence="6">
    <location>
        <begin position="1"/>
        <end position="36"/>
    </location>
</feature>
<keyword evidence="5" id="KW-0720">Serine protease</keyword>
<dbReference type="InterPro" id="IPR011659">
    <property type="entry name" value="WD40"/>
</dbReference>
<dbReference type="Gene3D" id="3.40.50.1820">
    <property type="entry name" value="alpha/beta hydrolase"/>
    <property type="match status" value="1"/>
</dbReference>
<evidence type="ECO:0000256" key="5">
    <source>
        <dbReference type="ARBA" id="ARBA00022825"/>
    </source>
</evidence>
<feature type="chain" id="PRO_5019741257" evidence="6">
    <location>
        <begin position="37"/>
        <end position="691"/>
    </location>
</feature>
<keyword evidence="2" id="KW-0645">Protease</keyword>
<evidence type="ECO:0000313" key="8">
    <source>
        <dbReference type="EMBL" id="VHO01187.1"/>
    </source>
</evidence>
<evidence type="ECO:0000256" key="3">
    <source>
        <dbReference type="ARBA" id="ARBA00022729"/>
    </source>
</evidence>
<dbReference type="Pfam" id="PF00326">
    <property type="entry name" value="Peptidase_S9"/>
    <property type="match status" value="1"/>
</dbReference>
<dbReference type="EMBL" id="CAAJGR010000048">
    <property type="protein sequence ID" value="VHO01187.1"/>
    <property type="molecule type" value="Genomic_DNA"/>
</dbReference>
<dbReference type="InterPro" id="IPR011042">
    <property type="entry name" value="6-blade_b-propeller_TolB-like"/>
</dbReference>
<dbReference type="GO" id="GO:0006508">
    <property type="term" value="P:proteolysis"/>
    <property type="evidence" value="ECO:0007669"/>
    <property type="project" value="UniProtKB-KW"/>
</dbReference>
<dbReference type="SUPFAM" id="SSF82171">
    <property type="entry name" value="DPP6 N-terminal domain-like"/>
    <property type="match status" value="1"/>
</dbReference>
<keyword evidence="3 6" id="KW-0732">Signal</keyword>
<dbReference type="PANTHER" id="PTHR42776:SF13">
    <property type="entry name" value="DIPEPTIDYL-PEPTIDASE 5"/>
    <property type="match status" value="1"/>
</dbReference>
<keyword evidence="4" id="KW-0378">Hydrolase</keyword>
<organism evidence="8">
    <name type="scientific">Rheinheimera sp. BAL341</name>
    <dbReference type="NCBI Taxonomy" id="1708203"/>
    <lineage>
        <taxon>Bacteria</taxon>
        <taxon>Pseudomonadati</taxon>
        <taxon>Pseudomonadota</taxon>
        <taxon>Gammaproteobacteria</taxon>
        <taxon>Chromatiales</taxon>
        <taxon>Chromatiaceae</taxon>
        <taxon>Rheinheimera</taxon>
    </lineage>
</organism>
<dbReference type="SUPFAM" id="SSF53474">
    <property type="entry name" value="alpha/beta-Hydrolases"/>
    <property type="match status" value="1"/>
</dbReference>
<evidence type="ECO:0000259" key="7">
    <source>
        <dbReference type="Pfam" id="PF00326"/>
    </source>
</evidence>
<sequence length="691" mass="77158">MLQPLFFQPITTKNQGIRMKKTLLSLALLASGNAVAKAPLTVEHLNQFNKLHDVVLSPDGRFVAYGQTNAGFSPADNSSDLYLMDLSNLNKLTRLTQSAGRESQLQWAADGQSLYFIADRSGSSQVWQLPLYGGEALQLTDLPLPVDGFKVSNDGKQIALELAVKPGCQNLQCTLDAKAADAAKKDSAMAYDQLMVRHWDHWLTPYRSHLHVAALGQGAVKDATNLMSEWNTDIAGMKEVAFTPDNARLVFSAKIPASDQAWHTNYDIFMVPVAGGEKQNLTAANPAWDAQPSFSTDGRFMAYKAMSKPQAEADKFSLMLLDMVTGQKKELAPEFDRSVSDYKFGPDNRTVYVTTQDVGQYSIYAINTGFGDVRKVFGDGTAGALNVASDKIVFTNHKLDMPPEVFQLNLDGSNLTQLTDINADWRKAVQFGDYEQFSFKGANDETVYGYLVKPWNFDAKKKYPMALLVHGGPQGSFGNMFNERWNAQMYAAQGYAVVMVDFHGSTGYGQAFTDSISRDWGGKPLEDLKKGFEYIVKAQPWIDGNRACALGASYGGYMMNWIAGNWPTGFKCLVNHAGLYDMPSFYGSTEELWFPEFDLGGPAWNPESDYQKFNPAAHADKWQTPMLVIHGLKDYRVPYAQGLGAFTNLQRKGIDSRLVIFPDENHWILNKDNRVRWYNEVFQWLEKYTKQ</sequence>
<dbReference type="InterPro" id="IPR001375">
    <property type="entry name" value="Peptidase_S9_cat"/>
</dbReference>
<feature type="domain" description="Peptidase S9 prolyl oligopeptidase catalytic" evidence="7">
    <location>
        <begin position="484"/>
        <end position="690"/>
    </location>
</feature>
<reference evidence="8" key="1">
    <citation type="submission" date="2019-04" db="EMBL/GenBank/DDBJ databases">
        <authorList>
            <person name="Brambilla D."/>
        </authorList>
    </citation>
    <scope>NUCLEOTIDE SEQUENCE</scope>
    <source>
        <strain evidence="8">BAL1</strain>
    </source>
</reference>
<dbReference type="GO" id="GO:0004252">
    <property type="term" value="F:serine-type endopeptidase activity"/>
    <property type="evidence" value="ECO:0007669"/>
    <property type="project" value="TreeGrafter"/>
</dbReference>
<comment type="similarity">
    <text evidence="1">Belongs to the peptidase S9C family.</text>
</comment>